<dbReference type="GO" id="GO:1990189">
    <property type="term" value="F:protein N-terminal-serine acetyltransferase activity"/>
    <property type="evidence" value="ECO:0007669"/>
    <property type="project" value="TreeGrafter"/>
</dbReference>
<dbReference type="InterPro" id="IPR051908">
    <property type="entry name" value="Ribosomal_N-acetyltransferase"/>
</dbReference>
<dbReference type="EC" id="2.8.3.-" evidence="2"/>
<evidence type="ECO:0000313" key="2">
    <source>
        <dbReference type="EMBL" id="QGU01166.1"/>
    </source>
</evidence>
<accession>A0A6B8VQX7</accession>
<dbReference type="Gene3D" id="3.40.630.30">
    <property type="match status" value="1"/>
</dbReference>
<dbReference type="GO" id="GO:0005737">
    <property type="term" value="C:cytoplasm"/>
    <property type="evidence" value="ECO:0007669"/>
    <property type="project" value="TreeGrafter"/>
</dbReference>
<dbReference type="Pfam" id="PF13302">
    <property type="entry name" value="Acetyltransf_3"/>
    <property type="match status" value="1"/>
</dbReference>
<dbReference type="EMBL" id="CP046452">
    <property type="protein sequence ID" value="QGU01166.1"/>
    <property type="molecule type" value="Genomic_DNA"/>
</dbReference>
<dbReference type="CDD" id="cd04301">
    <property type="entry name" value="NAT_SF"/>
    <property type="match status" value="1"/>
</dbReference>
<dbReference type="InterPro" id="IPR000182">
    <property type="entry name" value="GNAT_dom"/>
</dbReference>
<dbReference type="AlphaFoldDB" id="A0A6B8VQX7"/>
<name>A0A6B8VQX7_9CORY</name>
<keyword evidence="2" id="KW-0808">Transferase</keyword>
<dbReference type="PROSITE" id="PS51186">
    <property type="entry name" value="GNAT"/>
    <property type="match status" value="1"/>
</dbReference>
<keyword evidence="3" id="KW-1185">Reference proteome</keyword>
<dbReference type="GO" id="GO:0008999">
    <property type="term" value="F:protein-N-terminal-alanine acetyltransferase activity"/>
    <property type="evidence" value="ECO:0007669"/>
    <property type="project" value="TreeGrafter"/>
</dbReference>
<organism evidence="2 3">
    <name type="scientific">Corynebacterium kalinowskii</name>
    <dbReference type="NCBI Taxonomy" id="2675216"/>
    <lineage>
        <taxon>Bacteria</taxon>
        <taxon>Bacillati</taxon>
        <taxon>Actinomycetota</taxon>
        <taxon>Actinomycetes</taxon>
        <taxon>Mycobacteriales</taxon>
        <taxon>Corynebacteriaceae</taxon>
        <taxon>Corynebacterium</taxon>
    </lineage>
</organism>
<dbReference type="KEGG" id="ckw:CKALI_01335"/>
<dbReference type="Proteomes" id="UP000427071">
    <property type="component" value="Chromosome"/>
</dbReference>
<proteinExistence type="predicted"/>
<gene>
    <name evidence="2" type="ORF">CKALI_01335</name>
</gene>
<protein>
    <submittedName>
        <fullName evidence="2">Succinyl-CoA transferase</fullName>
        <ecNumber evidence="2">2.8.3.-</ecNumber>
    </submittedName>
</protein>
<dbReference type="PANTHER" id="PTHR43441:SF11">
    <property type="entry name" value="RIBOSOMAL-PROTEIN-SERINE ACETYLTRANSFERASE"/>
    <property type="match status" value="1"/>
</dbReference>
<dbReference type="SUPFAM" id="SSF55729">
    <property type="entry name" value="Acyl-CoA N-acyltransferases (Nat)"/>
    <property type="match status" value="1"/>
</dbReference>
<dbReference type="InterPro" id="IPR016181">
    <property type="entry name" value="Acyl_CoA_acyltransferase"/>
</dbReference>
<sequence>MTSEIKYPPFGLQLFDGHVLLRVIEDCDLKHLCAVTVSDIFEPNCPWEFPWLSQENTALSTAQFHWGLRASNKPENWVLPFAAYVDDTYVGTIDMRASDFREKRSISTGSYVLRRAQGQGIGTRMRAMVAAYAFDFLSAKEMRTAWHPMNKASGGVSAALGYQVVGRAEFGAHDRPEVHARLVAEDFLGCPTLTVSGHTEALREFLDA</sequence>
<evidence type="ECO:0000259" key="1">
    <source>
        <dbReference type="PROSITE" id="PS51186"/>
    </source>
</evidence>
<dbReference type="PANTHER" id="PTHR43441">
    <property type="entry name" value="RIBOSOMAL-PROTEIN-SERINE ACETYLTRANSFERASE"/>
    <property type="match status" value="1"/>
</dbReference>
<dbReference type="RefSeq" id="WP_156191595.1">
    <property type="nucleotide sequence ID" value="NZ_CP046452.1"/>
</dbReference>
<feature type="domain" description="N-acetyltransferase" evidence="1">
    <location>
        <begin position="19"/>
        <end position="185"/>
    </location>
</feature>
<reference evidence="3" key="1">
    <citation type="submission" date="2019-11" db="EMBL/GenBank/DDBJ databases">
        <title>Complete genome sequence of Corynebacterium kalinowskii 1959, a novel Corynebacterium species isolated from soil of a small paddock in Vilsendorf, Germany.</title>
        <authorList>
            <person name="Schaffert L."/>
            <person name="Ruwe M."/>
            <person name="Milse J."/>
            <person name="Hanuschka K."/>
            <person name="Ortseifen V."/>
            <person name="Droste J."/>
            <person name="Brandt D."/>
            <person name="Schlueter L."/>
            <person name="Kutter Y."/>
            <person name="Vinke S."/>
            <person name="Viehoefer P."/>
            <person name="Jacob L."/>
            <person name="Luebke N.-C."/>
            <person name="Schulte-Berndt E."/>
            <person name="Hain C."/>
            <person name="Linder M."/>
            <person name="Schmidt P."/>
            <person name="Wollenschlaeger L."/>
            <person name="Luttermann T."/>
            <person name="Thieme E."/>
            <person name="Hassa J."/>
            <person name="Haak M."/>
            <person name="Wittchen M."/>
            <person name="Mentz A."/>
            <person name="Persicke M."/>
            <person name="Busche T."/>
            <person name="Ruckert C."/>
        </authorList>
    </citation>
    <scope>NUCLEOTIDE SEQUENCE [LARGE SCALE GENOMIC DNA]</scope>
    <source>
        <strain evidence="3">1959</strain>
    </source>
</reference>
<evidence type="ECO:0000313" key="3">
    <source>
        <dbReference type="Proteomes" id="UP000427071"/>
    </source>
</evidence>